<comment type="caution">
    <text evidence="2">The sequence shown here is derived from an EMBL/GenBank/DDBJ whole genome shotgun (WGS) entry which is preliminary data.</text>
</comment>
<dbReference type="AlphaFoldDB" id="A0ABD2X9F2"/>
<accession>A0ABD2X9F2</accession>
<dbReference type="Proteomes" id="UP001627154">
    <property type="component" value="Unassembled WGS sequence"/>
</dbReference>
<evidence type="ECO:0000256" key="1">
    <source>
        <dbReference type="SAM" id="MobiDB-lite"/>
    </source>
</evidence>
<reference evidence="2 3" key="1">
    <citation type="journal article" date="2024" name="bioRxiv">
        <title>A reference genome for Trichogramma kaykai: A tiny desert-dwelling parasitoid wasp with competing sex-ratio distorters.</title>
        <authorList>
            <person name="Culotta J."/>
            <person name="Lindsey A.R."/>
        </authorList>
    </citation>
    <scope>NUCLEOTIDE SEQUENCE [LARGE SCALE GENOMIC DNA]</scope>
    <source>
        <strain evidence="2 3">KSX58</strain>
    </source>
</reference>
<protein>
    <submittedName>
        <fullName evidence="2">Uncharacterized protein</fullName>
    </submittedName>
</protein>
<feature type="region of interest" description="Disordered" evidence="1">
    <location>
        <begin position="62"/>
        <end position="108"/>
    </location>
</feature>
<keyword evidence="3" id="KW-1185">Reference proteome</keyword>
<organism evidence="2 3">
    <name type="scientific">Trichogramma kaykai</name>
    <dbReference type="NCBI Taxonomy" id="54128"/>
    <lineage>
        <taxon>Eukaryota</taxon>
        <taxon>Metazoa</taxon>
        <taxon>Ecdysozoa</taxon>
        <taxon>Arthropoda</taxon>
        <taxon>Hexapoda</taxon>
        <taxon>Insecta</taxon>
        <taxon>Pterygota</taxon>
        <taxon>Neoptera</taxon>
        <taxon>Endopterygota</taxon>
        <taxon>Hymenoptera</taxon>
        <taxon>Apocrita</taxon>
        <taxon>Proctotrupomorpha</taxon>
        <taxon>Chalcidoidea</taxon>
        <taxon>Trichogrammatidae</taxon>
        <taxon>Trichogramma</taxon>
    </lineage>
</organism>
<sequence>MHEGREKEGSSRRESESLGKKRVERSSKSPRGLWTLCIIFHPRQSEPIVRLPFQKITNARISRARKSGHKRACGKRNAITLTRSSEPSPSSRTHPEEQAQDPTTPDMTIVGEGERARVCRFNDVDDSRSLALLLTNTLFLYIHLHARAHRHRRWPCCVEKGLKDPCRAAEIGHSEGEKKTLLAESFCVAQASRKRATRSNCTAISEVRACCVHLTINRSFKFNWLESLRVAVGEEKESPRLHGAKKGKKGDELEEEDGARGIIHNKRSFIMFTRRVGIFVCVTLLRLREKTPVNSCLELLYYIMANASYFFIARAAPP</sequence>
<gene>
    <name evidence="2" type="ORF">TKK_005310</name>
</gene>
<evidence type="ECO:0000313" key="3">
    <source>
        <dbReference type="Proteomes" id="UP001627154"/>
    </source>
</evidence>
<feature type="region of interest" description="Disordered" evidence="1">
    <location>
        <begin position="1"/>
        <end position="26"/>
    </location>
</feature>
<feature type="compositionally biased region" description="Basic residues" evidence="1">
    <location>
        <begin position="62"/>
        <end position="74"/>
    </location>
</feature>
<feature type="compositionally biased region" description="Low complexity" evidence="1">
    <location>
        <begin position="82"/>
        <end position="92"/>
    </location>
</feature>
<evidence type="ECO:0000313" key="2">
    <source>
        <dbReference type="EMBL" id="KAL3401473.1"/>
    </source>
</evidence>
<dbReference type="EMBL" id="JBJJXI010000045">
    <property type="protein sequence ID" value="KAL3401473.1"/>
    <property type="molecule type" value="Genomic_DNA"/>
</dbReference>
<name>A0ABD2X9F2_9HYME</name>
<proteinExistence type="predicted"/>